<dbReference type="OrthoDB" id="7615851at2759"/>
<reference evidence="1 2" key="1">
    <citation type="journal article" date="2019" name="Sci. Rep.">
        <title>Orb-weaving spider Araneus ventricosus genome elucidates the spidroin gene catalogue.</title>
        <authorList>
            <person name="Kono N."/>
            <person name="Nakamura H."/>
            <person name="Ohtoshi R."/>
            <person name="Moran D.A.P."/>
            <person name="Shinohara A."/>
            <person name="Yoshida Y."/>
            <person name="Fujiwara M."/>
            <person name="Mori M."/>
            <person name="Tomita M."/>
            <person name="Arakawa K."/>
        </authorList>
    </citation>
    <scope>NUCLEOTIDE SEQUENCE [LARGE SCALE GENOMIC DNA]</scope>
</reference>
<sequence>MKSLNFSPYSKSSKEWEHAARPHRARLVRSYLESETFPQMAWPARSPDLNPICCEGGLQVAVCRQSPSTSSNKPYDRNGHYCRNKRSTTLLPACILDRGHYTRY</sequence>
<protein>
    <submittedName>
        <fullName evidence="1">Uncharacterized protein</fullName>
    </submittedName>
</protein>
<dbReference type="InterPro" id="IPR036397">
    <property type="entry name" value="RNaseH_sf"/>
</dbReference>
<dbReference type="Gene3D" id="3.30.420.10">
    <property type="entry name" value="Ribonuclease H-like superfamily/Ribonuclease H"/>
    <property type="match status" value="1"/>
</dbReference>
<organism evidence="1 2">
    <name type="scientific">Araneus ventricosus</name>
    <name type="common">Orbweaver spider</name>
    <name type="synonym">Epeira ventricosa</name>
    <dbReference type="NCBI Taxonomy" id="182803"/>
    <lineage>
        <taxon>Eukaryota</taxon>
        <taxon>Metazoa</taxon>
        <taxon>Ecdysozoa</taxon>
        <taxon>Arthropoda</taxon>
        <taxon>Chelicerata</taxon>
        <taxon>Arachnida</taxon>
        <taxon>Araneae</taxon>
        <taxon>Araneomorphae</taxon>
        <taxon>Entelegynae</taxon>
        <taxon>Araneoidea</taxon>
        <taxon>Araneidae</taxon>
        <taxon>Araneus</taxon>
    </lineage>
</organism>
<dbReference type="GO" id="GO:0003676">
    <property type="term" value="F:nucleic acid binding"/>
    <property type="evidence" value="ECO:0007669"/>
    <property type="project" value="InterPro"/>
</dbReference>
<evidence type="ECO:0000313" key="1">
    <source>
        <dbReference type="EMBL" id="GBN93972.1"/>
    </source>
</evidence>
<dbReference type="Proteomes" id="UP000499080">
    <property type="component" value="Unassembled WGS sequence"/>
</dbReference>
<gene>
    <name evidence="1" type="ORF">AVEN_212310_1</name>
</gene>
<proteinExistence type="predicted"/>
<name>A0A4Y2T055_ARAVE</name>
<dbReference type="AlphaFoldDB" id="A0A4Y2T055"/>
<keyword evidence="2" id="KW-1185">Reference proteome</keyword>
<comment type="caution">
    <text evidence="1">The sequence shown here is derived from an EMBL/GenBank/DDBJ whole genome shotgun (WGS) entry which is preliminary data.</text>
</comment>
<accession>A0A4Y2T055</accession>
<evidence type="ECO:0000313" key="2">
    <source>
        <dbReference type="Proteomes" id="UP000499080"/>
    </source>
</evidence>
<dbReference type="EMBL" id="BGPR01025233">
    <property type="protein sequence ID" value="GBN93972.1"/>
    <property type="molecule type" value="Genomic_DNA"/>
</dbReference>